<keyword evidence="4 7" id="KW-0067">ATP-binding</keyword>
<gene>
    <name evidence="12" type="ORF">LSINAPIS_LOCUS12954</name>
</gene>
<keyword evidence="3 7" id="KW-0347">Helicase</keyword>
<dbReference type="CDD" id="cd18787">
    <property type="entry name" value="SF2_C_DEAD"/>
    <property type="match status" value="1"/>
</dbReference>
<evidence type="ECO:0000259" key="9">
    <source>
        <dbReference type="PROSITE" id="PS51192"/>
    </source>
</evidence>
<dbReference type="InterPro" id="IPR044742">
    <property type="entry name" value="DEAD/DEAH_RhlB"/>
</dbReference>
<dbReference type="InterPro" id="IPR025313">
    <property type="entry name" value="SPB4-like_CTE"/>
</dbReference>
<dbReference type="Gene3D" id="3.40.50.300">
    <property type="entry name" value="P-loop containing nucleotide triphosphate hydrolases"/>
    <property type="match status" value="2"/>
</dbReference>
<keyword evidence="2 7" id="KW-0378">Hydrolase</keyword>
<dbReference type="InterPro" id="IPR001650">
    <property type="entry name" value="Helicase_C-like"/>
</dbReference>
<evidence type="ECO:0000256" key="6">
    <source>
        <dbReference type="PROSITE-ProRule" id="PRU00552"/>
    </source>
</evidence>
<dbReference type="PROSITE" id="PS00039">
    <property type="entry name" value="DEAD_ATP_HELICASE"/>
    <property type="match status" value="1"/>
</dbReference>
<feature type="domain" description="Helicase C-terminal" evidence="10">
    <location>
        <begin position="244"/>
        <end position="396"/>
    </location>
</feature>
<dbReference type="PANTHER" id="PTHR24031">
    <property type="entry name" value="RNA HELICASE"/>
    <property type="match status" value="1"/>
</dbReference>
<feature type="short sequence motif" description="Q motif" evidence="6">
    <location>
        <begin position="12"/>
        <end position="40"/>
    </location>
</feature>
<dbReference type="EC" id="3.6.4.13" evidence="8"/>
<dbReference type="InterPro" id="IPR014001">
    <property type="entry name" value="Helicase_ATP-bd"/>
</dbReference>
<dbReference type="InterPro" id="IPR027417">
    <property type="entry name" value="P-loop_NTPase"/>
</dbReference>
<keyword evidence="5 8" id="KW-0694">RNA-binding</keyword>
<feature type="domain" description="DEAD-box RNA helicase Q" evidence="11">
    <location>
        <begin position="12"/>
        <end position="40"/>
    </location>
</feature>
<dbReference type="Pfam" id="PF00270">
    <property type="entry name" value="DEAD"/>
    <property type="match status" value="1"/>
</dbReference>
<dbReference type="Pfam" id="PF13959">
    <property type="entry name" value="CTE_SPB4"/>
    <property type="match status" value="1"/>
</dbReference>
<comment type="catalytic activity">
    <reaction evidence="8">
        <text>ATP + H2O = ADP + phosphate + H(+)</text>
        <dbReference type="Rhea" id="RHEA:13065"/>
        <dbReference type="ChEBI" id="CHEBI:15377"/>
        <dbReference type="ChEBI" id="CHEBI:15378"/>
        <dbReference type="ChEBI" id="CHEBI:30616"/>
        <dbReference type="ChEBI" id="CHEBI:43474"/>
        <dbReference type="ChEBI" id="CHEBI:456216"/>
        <dbReference type="EC" id="3.6.4.13"/>
    </reaction>
</comment>
<dbReference type="GO" id="GO:0003723">
    <property type="term" value="F:RNA binding"/>
    <property type="evidence" value="ECO:0007669"/>
    <property type="project" value="UniProtKB-UniRule"/>
</dbReference>
<dbReference type="GO" id="GO:0003724">
    <property type="term" value="F:RNA helicase activity"/>
    <property type="evidence" value="ECO:0007669"/>
    <property type="project" value="UniProtKB-EC"/>
</dbReference>
<evidence type="ECO:0000259" key="11">
    <source>
        <dbReference type="PROSITE" id="PS51195"/>
    </source>
</evidence>
<dbReference type="InterPro" id="IPR014014">
    <property type="entry name" value="RNA_helicase_DEAD_Q_motif"/>
</dbReference>
<evidence type="ECO:0000256" key="7">
    <source>
        <dbReference type="RuleBase" id="RU000492"/>
    </source>
</evidence>
<dbReference type="GO" id="GO:0010468">
    <property type="term" value="P:regulation of gene expression"/>
    <property type="evidence" value="ECO:0007669"/>
    <property type="project" value="UniProtKB-ARBA"/>
</dbReference>
<dbReference type="GO" id="GO:0005524">
    <property type="term" value="F:ATP binding"/>
    <property type="evidence" value="ECO:0007669"/>
    <property type="project" value="UniProtKB-UniRule"/>
</dbReference>
<dbReference type="AlphaFoldDB" id="A0A5E4R0X2"/>
<proteinExistence type="inferred from homology"/>
<reference evidence="12 13" key="1">
    <citation type="submission" date="2017-07" db="EMBL/GenBank/DDBJ databases">
        <authorList>
            <person name="Talla V."/>
            <person name="Backstrom N."/>
        </authorList>
    </citation>
    <scope>NUCLEOTIDE SEQUENCE [LARGE SCALE GENOMIC DNA]</scope>
</reference>
<name>A0A5E4R0X2_9NEOP</name>
<evidence type="ECO:0000256" key="1">
    <source>
        <dbReference type="ARBA" id="ARBA00022741"/>
    </source>
</evidence>
<comment type="similarity">
    <text evidence="7">Belongs to the DEAD box helicase family.</text>
</comment>
<evidence type="ECO:0000256" key="8">
    <source>
        <dbReference type="RuleBase" id="RU365068"/>
    </source>
</evidence>
<evidence type="ECO:0000313" key="12">
    <source>
        <dbReference type="EMBL" id="VVD02828.1"/>
    </source>
</evidence>
<sequence length="439" mass="49858">MEIDYLITNSNFLMLKGKVGDRILQSLEKMGFEKPTEIQAKVLPHMLYGADVIGAAKTGSGKTLAFLIPIVDCLLKHNVNKKFGVGCIIISPTRELALQTYKILRKLLENTDLTHRLIVGGVKKLKELKSLQKGVNIIVGTPGRLLDHLDNTKDFHCDNLKYLILDEADKLLEAGFEKHIARIIMHLPKDRQTGLFSATIDDKVKNLAKLALRRNPVLIAIKDEKQATVTGLKQGYFTCPLERRISWLYKMLKKAKKLKVIVFFSSCKSVDFHYEFFKVYCKAPVLHIHGKLSQARRKETFESFVEAACGVLFCTDIAARGLDIPSVDWVVQFDPPTDVKEYIHRVGRTARGLQNTGNAVILLRPEEECFVEFLKIEKVFLDKYTFETPTEASLARKAYLSYIRCYTKHKLKSVFNIENMDLALAAKAFGFLKQPDIDF</sequence>
<dbReference type="PROSITE" id="PS51192">
    <property type="entry name" value="HELICASE_ATP_BIND_1"/>
    <property type="match status" value="1"/>
</dbReference>
<dbReference type="GO" id="GO:0016887">
    <property type="term" value="F:ATP hydrolysis activity"/>
    <property type="evidence" value="ECO:0007669"/>
    <property type="project" value="RHEA"/>
</dbReference>
<dbReference type="SMART" id="SM00487">
    <property type="entry name" value="DEXDc"/>
    <property type="match status" value="1"/>
</dbReference>
<comment type="function">
    <text evidence="8">RNA helicase.</text>
</comment>
<dbReference type="EMBL" id="FZQP02006355">
    <property type="protein sequence ID" value="VVD02828.1"/>
    <property type="molecule type" value="Genomic_DNA"/>
</dbReference>
<dbReference type="PROSITE" id="PS51195">
    <property type="entry name" value="Q_MOTIF"/>
    <property type="match status" value="1"/>
</dbReference>
<protein>
    <recommendedName>
        <fullName evidence="8">ATP-dependent RNA helicase</fullName>
        <ecNumber evidence="8">3.6.4.13</ecNumber>
    </recommendedName>
</protein>
<evidence type="ECO:0000256" key="4">
    <source>
        <dbReference type="ARBA" id="ARBA00022840"/>
    </source>
</evidence>
<dbReference type="SMART" id="SM01178">
    <property type="entry name" value="DUF4217"/>
    <property type="match status" value="1"/>
</dbReference>
<organism evidence="12 13">
    <name type="scientific">Leptidea sinapis</name>
    <dbReference type="NCBI Taxonomy" id="189913"/>
    <lineage>
        <taxon>Eukaryota</taxon>
        <taxon>Metazoa</taxon>
        <taxon>Ecdysozoa</taxon>
        <taxon>Arthropoda</taxon>
        <taxon>Hexapoda</taxon>
        <taxon>Insecta</taxon>
        <taxon>Pterygota</taxon>
        <taxon>Neoptera</taxon>
        <taxon>Endopterygota</taxon>
        <taxon>Lepidoptera</taxon>
        <taxon>Glossata</taxon>
        <taxon>Ditrysia</taxon>
        <taxon>Papilionoidea</taxon>
        <taxon>Pieridae</taxon>
        <taxon>Dismorphiinae</taxon>
        <taxon>Leptidea</taxon>
    </lineage>
</organism>
<dbReference type="SUPFAM" id="SSF52540">
    <property type="entry name" value="P-loop containing nucleoside triphosphate hydrolases"/>
    <property type="match status" value="1"/>
</dbReference>
<accession>A0A5E4R0X2</accession>
<keyword evidence="1 7" id="KW-0547">Nucleotide-binding</keyword>
<dbReference type="Pfam" id="PF00271">
    <property type="entry name" value="Helicase_C"/>
    <property type="match status" value="1"/>
</dbReference>
<evidence type="ECO:0000259" key="10">
    <source>
        <dbReference type="PROSITE" id="PS51194"/>
    </source>
</evidence>
<dbReference type="Proteomes" id="UP000324832">
    <property type="component" value="Unassembled WGS sequence"/>
</dbReference>
<feature type="domain" description="Helicase ATP-binding" evidence="9">
    <location>
        <begin position="43"/>
        <end position="218"/>
    </location>
</feature>
<evidence type="ECO:0000256" key="5">
    <source>
        <dbReference type="ARBA" id="ARBA00022884"/>
    </source>
</evidence>
<dbReference type="InterPro" id="IPR000629">
    <property type="entry name" value="RNA-helicase_DEAD-box_CS"/>
</dbReference>
<dbReference type="SMART" id="SM00490">
    <property type="entry name" value="HELICc"/>
    <property type="match status" value="1"/>
</dbReference>
<evidence type="ECO:0000256" key="3">
    <source>
        <dbReference type="ARBA" id="ARBA00022806"/>
    </source>
</evidence>
<dbReference type="CDD" id="cd00268">
    <property type="entry name" value="DEADc"/>
    <property type="match status" value="1"/>
</dbReference>
<dbReference type="PROSITE" id="PS51194">
    <property type="entry name" value="HELICASE_CTER"/>
    <property type="match status" value="1"/>
</dbReference>
<evidence type="ECO:0000313" key="13">
    <source>
        <dbReference type="Proteomes" id="UP000324832"/>
    </source>
</evidence>
<comment type="domain">
    <text evidence="8">The Q motif is unique to and characteristic of the DEAD box family of RNA helicases and controls ATP binding and hydrolysis.</text>
</comment>
<keyword evidence="13" id="KW-1185">Reference proteome</keyword>
<evidence type="ECO:0000256" key="2">
    <source>
        <dbReference type="ARBA" id="ARBA00022801"/>
    </source>
</evidence>
<dbReference type="InterPro" id="IPR011545">
    <property type="entry name" value="DEAD/DEAH_box_helicase_dom"/>
</dbReference>